<dbReference type="HAMAP" id="MF_00269">
    <property type="entry name" value="Tpx"/>
    <property type="match status" value="1"/>
</dbReference>
<feature type="active site" description="Cysteine sulfenic acid (-SOH) intermediate" evidence="6">
    <location>
        <position position="58"/>
    </location>
</feature>
<organism evidence="8 9">
    <name type="scientific">Clostridium beijerinckii</name>
    <name type="common">Clostridium MP</name>
    <dbReference type="NCBI Taxonomy" id="1520"/>
    <lineage>
        <taxon>Bacteria</taxon>
        <taxon>Bacillati</taxon>
        <taxon>Bacillota</taxon>
        <taxon>Clostridia</taxon>
        <taxon>Eubacteriales</taxon>
        <taxon>Clostridiaceae</taxon>
        <taxon>Clostridium</taxon>
    </lineage>
</organism>
<dbReference type="SUPFAM" id="SSF52833">
    <property type="entry name" value="Thioredoxin-like"/>
    <property type="match status" value="1"/>
</dbReference>
<dbReference type="GO" id="GO:0008379">
    <property type="term" value="F:thioredoxin peroxidase activity"/>
    <property type="evidence" value="ECO:0007669"/>
    <property type="project" value="UniProtKB-UniRule"/>
</dbReference>
<feature type="domain" description="Thioredoxin" evidence="7">
    <location>
        <begin position="17"/>
        <end position="161"/>
    </location>
</feature>
<accession>A0A0B5QAX4</accession>
<dbReference type="Proteomes" id="UP000031866">
    <property type="component" value="Chromosome"/>
</dbReference>
<dbReference type="InterPro" id="IPR050455">
    <property type="entry name" value="Tpx_Peroxidase_subfamily"/>
</dbReference>
<dbReference type="AlphaFoldDB" id="A0A0B5QAX4"/>
<comment type="function">
    <text evidence="6">Thiol-specific peroxidase that catalyzes the reduction of hydrogen peroxide and organic hydroperoxides to water and alcohols, respectively. Plays a role in cell protection against oxidative stress by detoxifying peroxides.</text>
</comment>
<proteinExistence type="inferred from homology"/>
<protein>
    <recommendedName>
        <fullName evidence="6">Thiol peroxidase</fullName>
        <shortName evidence="6">Tpx</shortName>
        <ecNumber evidence="6">1.11.1.24</ecNumber>
    </recommendedName>
    <alternativeName>
        <fullName evidence="6">Peroxiredoxin tpx</fullName>
        <shortName evidence="6">Prx</shortName>
    </alternativeName>
    <alternativeName>
        <fullName evidence="6">Thioredoxin peroxidase</fullName>
    </alternativeName>
    <alternativeName>
        <fullName evidence="6">Thioredoxin-dependent peroxiredoxin</fullName>
    </alternativeName>
</protein>
<comment type="subunit">
    <text evidence="6">Homodimer.</text>
</comment>
<dbReference type="Gene3D" id="3.40.30.10">
    <property type="entry name" value="Glutaredoxin"/>
    <property type="match status" value="1"/>
</dbReference>
<dbReference type="Pfam" id="PF08534">
    <property type="entry name" value="Redoxin"/>
    <property type="match status" value="1"/>
</dbReference>
<feature type="disulfide bond" description="Redox-active" evidence="6">
    <location>
        <begin position="58"/>
        <end position="92"/>
    </location>
</feature>
<keyword evidence="3 6" id="KW-0560">Oxidoreductase</keyword>
<name>A0A0B5QAX4_CLOBE</name>
<evidence type="ECO:0000313" key="9">
    <source>
        <dbReference type="Proteomes" id="UP000031866"/>
    </source>
</evidence>
<dbReference type="InterPro" id="IPR018219">
    <property type="entry name" value="Tpx_CS"/>
</dbReference>
<comment type="similarity">
    <text evidence="6">Belongs to the peroxiredoxin family. Tpx subfamily.</text>
</comment>
<dbReference type="EC" id="1.11.1.24" evidence="6"/>
<keyword evidence="2 6" id="KW-0049">Antioxidant</keyword>
<dbReference type="InterPro" id="IPR013766">
    <property type="entry name" value="Thioredoxin_domain"/>
</dbReference>
<comment type="catalytic activity">
    <reaction evidence="6">
        <text>a hydroperoxide + [thioredoxin]-dithiol = an alcohol + [thioredoxin]-disulfide + H2O</text>
        <dbReference type="Rhea" id="RHEA:62620"/>
        <dbReference type="Rhea" id="RHEA-COMP:10698"/>
        <dbReference type="Rhea" id="RHEA-COMP:10700"/>
        <dbReference type="ChEBI" id="CHEBI:15377"/>
        <dbReference type="ChEBI" id="CHEBI:29950"/>
        <dbReference type="ChEBI" id="CHEBI:30879"/>
        <dbReference type="ChEBI" id="CHEBI:35924"/>
        <dbReference type="ChEBI" id="CHEBI:50058"/>
        <dbReference type="EC" id="1.11.1.24"/>
    </reaction>
</comment>
<dbReference type="NCBIfam" id="NF001808">
    <property type="entry name" value="PRK00522.1"/>
    <property type="match status" value="1"/>
</dbReference>
<dbReference type="STRING" id="1520.LF65_02801"/>
<dbReference type="RefSeq" id="WP_041896794.1">
    <property type="nucleotide sequence ID" value="NZ_CP010086.2"/>
</dbReference>
<sequence length="161" mass="17953">MKVKFQGNEVTLEGREIKVGDTAPDFVVTDNGLNAVNSKDFTGKRAYVSVPSIDTPVCDLEVRKFNEESGKLNNVKIYVISMDLPFAQGRWCGNQGIDAVQTLSDYKDRSFGKEFGTYIKELGLLTRAVFVVDENNKVTHVEYCEEVTSEPNYEAALNALK</sequence>
<evidence type="ECO:0000259" key="7">
    <source>
        <dbReference type="PROSITE" id="PS51352"/>
    </source>
</evidence>
<dbReference type="PANTHER" id="PTHR43110:SF1">
    <property type="entry name" value="THIOL PEROXIDASE"/>
    <property type="match status" value="1"/>
</dbReference>
<dbReference type="InterPro" id="IPR013740">
    <property type="entry name" value="Redoxin"/>
</dbReference>
<dbReference type="PANTHER" id="PTHR43110">
    <property type="entry name" value="THIOL PEROXIDASE"/>
    <property type="match status" value="1"/>
</dbReference>
<comment type="miscellaneous">
    <text evidence="6">The active site is a conserved redox-active cysteine residue, the peroxidatic cysteine (C(P)), which makes the nucleophilic attack on the peroxide substrate. The peroxide oxidizes the C(P)-SH to cysteine sulfenic acid (C(P)-SOH), which then reacts with another cysteine residue, the resolving cysteine (C(R)), to form a disulfide bridge. The disulfide is subsequently reduced by an appropriate electron donor to complete the catalytic cycle. In this atypical 2-Cys peroxiredoxin, C(R) is present in the same subunit to form an intramolecular disulfide. The disulfide is subsequently reduced by thioredoxin.</text>
</comment>
<dbReference type="PROSITE" id="PS51352">
    <property type="entry name" value="THIOREDOXIN_2"/>
    <property type="match status" value="1"/>
</dbReference>
<evidence type="ECO:0000256" key="2">
    <source>
        <dbReference type="ARBA" id="ARBA00022862"/>
    </source>
</evidence>
<evidence type="ECO:0000256" key="1">
    <source>
        <dbReference type="ARBA" id="ARBA00022559"/>
    </source>
</evidence>
<keyword evidence="1 6" id="KW-0575">Peroxidase</keyword>
<dbReference type="EMBL" id="CP010086">
    <property type="protein sequence ID" value="AJG99374.1"/>
    <property type="molecule type" value="Genomic_DNA"/>
</dbReference>
<dbReference type="CDD" id="cd03014">
    <property type="entry name" value="PRX_Atyp2cys"/>
    <property type="match status" value="1"/>
</dbReference>
<reference evidence="9" key="1">
    <citation type="submission" date="2014-12" db="EMBL/GenBank/DDBJ databases">
        <title>Genome sequence of Clostridium beijerinckii strain 59B.</title>
        <authorList>
            <person name="Little G.T."/>
            <person name="Minton N.P."/>
        </authorList>
    </citation>
    <scope>NUCLEOTIDE SEQUENCE [LARGE SCALE GENOMIC DNA]</scope>
    <source>
        <strain evidence="9">59B</strain>
    </source>
</reference>
<evidence type="ECO:0000256" key="6">
    <source>
        <dbReference type="HAMAP-Rule" id="MF_00269"/>
    </source>
</evidence>
<evidence type="ECO:0000313" key="8">
    <source>
        <dbReference type="EMBL" id="AJG99374.1"/>
    </source>
</evidence>
<dbReference type="KEGG" id="cbei:LF65_02801"/>
<evidence type="ECO:0000256" key="5">
    <source>
        <dbReference type="ARBA" id="ARBA00023284"/>
    </source>
</evidence>
<gene>
    <name evidence="6" type="primary">tpx</name>
    <name evidence="8" type="ORF">LF65_02801</name>
</gene>
<dbReference type="OrthoDB" id="9781543at2"/>
<evidence type="ECO:0000256" key="3">
    <source>
        <dbReference type="ARBA" id="ARBA00023002"/>
    </source>
</evidence>
<dbReference type="InterPro" id="IPR036249">
    <property type="entry name" value="Thioredoxin-like_sf"/>
</dbReference>
<dbReference type="InterPro" id="IPR002065">
    <property type="entry name" value="TPX"/>
</dbReference>
<keyword evidence="5 6" id="KW-0676">Redox-active center</keyword>
<keyword evidence="4 6" id="KW-1015">Disulfide bond</keyword>
<dbReference type="PROSITE" id="PS01265">
    <property type="entry name" value="TPX"/>
    <property type="match status" value="1"/>
</dbReference>
<evidence type="ECO:0000256" key="4">
    <source>
        <dbReference type="ARBA" id="ARBA00023157"/>
    </source>
</evidence>